<dbReference type="InterPro" id="IPR045701">
    <property type="entry name" value="DUF6059"/>
</dbReference>
<dbReference type="Pfam" id="PF19534">
    <property type="entry name" value="DUF6059"/>
    <property type="match status" value="1"/>
</dbReference>
<sequence length="90" mass="9534">METAQGSGPARDPWWRRALWRAVAALALSAPTNMLYRGLDDPAAGANPPGPPAGRPGHPERAAGHVPPSPAELALWRDLGWVPAARRRSG</sequence>
<evidence type="ECO:0000256" key="1">
    <source>
        <dbReference type="SAM" id="MobiDB-lite"/>
    </source>
</evidence>
<organism evidence="2 3">
    <name type="scientific">Actinoplanes nipponensis</name>
    <dbReference type="NCBI Taxonomy" id="135950"/>
    <lineage>
        <taxon>Bacteria</taxon>
        <taxon>Bacillati</taxon>
        <taxon>Actinomycetota</taxon>
        <taxon>Actinomycetes</taxon>
        <taxon>Micromonosporales</taxon>
        <taxon>Micromonosporaceae</taxon>
        <taxon>Actinoplanes</taxon>
    </lineage>
</organism>
<dbReference type="RefSeq" id="WP_203765401.1">
    <property type="nucleotide sequence ID" value="NZ_BAAAYJ010000064.1"/>
</dbReference>
<gene>
    <name evidence="2" type="ORF">Ani05nite_09140</name>
</gene>
<dbReference type="AlphaFoldDB" id="A0A919JDH5"/>
<evidence type="ECO:0000313" key="2">
    <source>
        <dbReference type="EMBL" id="GIE47380.1"/>
    </source>
</evidence>
<dbReference type="Proteomes" id="UP000647172">
    <property type="component" value="Unassembled WGS sequence"/>
</dbReference>
<name>A0A919JDH5_9ACTN</name>
<feature type="region of interest" description="Disordered" evidence="1">
    <location>
        <begin position="37"/>
        <end position="69"/>
    </location>
</feature>
<dbReference type="EMBL" id="BOMQ01000011">
    <property type="protein sequence ID" value="GIE47380.1"/>
    <property type="molecule type" value="Genomic_DNA"/>
</dbReference>
<reference evidence="2" key="1">
    <citation type="submission" date="2021-01" db="EMBL/GenBank/DDBJ databases">
        <title>Whole genome shotgun sequence of Actinoplanes nipponensis NBRC 14063.</title>
        <authorList>
            <person name="Komaki H."/>
            <person name="Tamura T."/>
        </authorList>
    </citation>
    <scope>NUCLEOTIDE SEQUENCE</scope>
    <source>
        <strain evidence="2">NBRC 14063</strain>
    </source>
</reference>
<proteinExistence type="predicted"/>
<comment type="caution">
    <text evidence="2">The sequence shown here is derived from an EMBL/GenBank/DDBJ whole genome shotgun (WGS) entry which is preliminary data.</text>
</comment>
<accession>A0A919JDH5</accession>
<keyword evidence="3" id="KW-1185">Reference proteome</keyword>
<evidence type="ECO:0000313" key="3">
    <source>
        <dbReference type="Proteomes" id="UP000647172"/>
    </source>
</evidence>
<protein>
    <submittedName>
        <fullName evidence="2">Uncharacterized protein</fullName>
    </submittedName>
</protein>